<evidence type="ECO:0000256" key="7">
    <source>
        <dbReference type="ARBA" id="ARBA00023054"/>
    </source>
</evidence>
<dbReference type="Pfam" id="PF05859">
    <property type="entry name" value="Mis12"/>
    <property type="match status" value="1"/>
</dbReference>
<gene>
    <name evidence="10" type="ORF">M231_03277</name>
</gene>
<accession>A0A4Q1BNK5</accession>
<keyword evidence="4" id="KW-0132">Cell division</keyword>
<dbReference type="GO" id="GO:0000070">
    <property type="term" value="P:mitotic sister chromatid segregation"/>
    <property type="evidence" value="ECO:0007669"/>
    <property type="project" value="TreeGrafter"/>
</dbReference>
<dbReference type="OrthoDB" id="1884855at2759"/>
<comment type="similarity">
    <text evidence="2">Belongs to the mis12 family.</text>
</comment>
<evidence type="ECO:0000256" key="8">
    <source>
        <dbReference type="ARBA" id="ARBA00023306"/>
    </source>
</evidence>
<comment type="caution">
    <text evidence="10">The sequence shown here is derived from an EMBL/GenBank/DDBJ whole genome shotgun (WGS) entry which is preliminary data.</text>
</comment>
<evidence type="ECO:0000256" key="5">
    <source>
        <dbReference type="ARBA" id="ARBA00022776"/>
    </source>
</evidence>
<dbReference type="PANTHER" id="PTHR14527:SF2">
    <property type="entry name" value="PROTEIN MIS12 HOMOLOG"/>
    <property type="match status" value="1"/>
</dbReference>
<dbReference type="EMBL" id="SDIL01000031">
    <property type="protein sequence ID" value="RXK39444.1"/>
    <property type="molecule type" value="Genomic_DNA"/>
</dbReference>
<dbReference type="InParanoid" id="A0A4Q1BNK5"/>
<comment type="subcellular location">
    <subcellularLocation>
        <location evidence="1">Chromosome</location>
        <location evidence="1">Centromere</location>
        <location evidence="1">Kinetochore</location>
    </subcellularLocation>
</comment>
<evidence type="ECO:0008006" key="12">
    <source>
        <dbReference type="Google" id="ProtNLM"/>
    </source>
</evidence>
<evidence type="ECO:0000256" key="9">
    <source>
        <dbReference type="ARBA" id="ARBA00023328"/>
    </source>
</evidence>
<evidence type="ECO:0000256" key="1">
    <source>
        <dbReference type="ARBA" id="ARBA00004629"/>
    </source>
</evidence>
<reference evidence="10 11" key="1">
    <citation type="submission" date="2016-06" db="EMBL/GenBank/DDBJ databases">
        <title>Evolution of pathogenesis and genome organization in the Tremellales.</title>
        <authorList>
            <person name="Cuomo C."/>
            <person name="Litvintseva A."/>
            <person name="Heitman J."/>
            <person name="Chen Y."/>
            <person name="Sun S."/>
            <person name="Springer D."/>
            <person name="Dromer F."/>
            <person name="Young S."/>
            <person name="Zeng Q."/>
            <person name="Chapman S."/>
            <person name="Gujja S."/>
            <person name="Saif S."/>
            <person name="Birren B."/>
        </authorList>
    </citation>
    <scope>NUCLEOTIDE SEQUENCE [LARGE SCALE GENOMIC DNA]</scope>
    <source>
        <strain evidence="10 11">ATCC 28783</strain>
    </source>
</reference>
<keyword evidence="7" id="KW-0175">Coiled coil</keyword>
<dbReference type="AlphaFoldDB" id="A0A4Q1BNK5"/>
<evidence type="ECO:0000256" key="4">
    <source>
        <dbReference type="ARBA" id="ARBA00022618"/>
    </source>
</evidence>
<proteinExistence type="inferred from homology"/>
<dbReference type="STRING" id="5217.A0A4Q1BNK5"/>
<dbReference type="InterPro" id="IPR008685">
    <property type="entry name" value="Centromere_Mis12"/>
</dbReference>
<sequence length="306" mass="33929">MTLDEIPPLDLPQSITPGYVPVEREQVVLTEAEREQLVHELVGFHPRLLCDDIANAAEDVLHRTVDGIEGWAQNVSSGQGQEVEREIDIGLHALETLFESQVDRAFDKFTAWILRNPFDVPQDVQVVLPWHKGLDFARGEYVVSLPSGEATLDETLSQLRTRVEQARLLSQRLEVAEKNLDRRLEIVSKKKEQVGFLRDMVEVAGLTPLPVKAETISKGLEDLHETLSHMDIPPPSTHLPPSGVKGETKAWEMGRKAYLSWAVGRMISRESGGGSEAVMAGKHNDGVDVSPETIDAPERLAKALGF</sequence>
<dbReference type="VEuPathDB" id="FungiDB:TREMEDRAFT_43079"/>
<dbReference type="GO" id="GO:0005634">
    <property type="term" value="C:nucleus"/>
    <property type="evidence" value="ECO:0007669"/>
    <property type="project" value="InterPro"/>
</dbReference>
<evidence type="ECO:0000313" key="11">
    <source>
        <dbReference type="Proteomes" id="UP000289152"/>
    </source>
</evidence>
<keyword evidence="3" id="KW-0158">Chromosome</keyword>
<evidence type="ECO:0000256" key="6">
    <source>
        <dbReference type="ARBA" id="ARBA00022838"/>
    </source>
</evidence>
<keyword evidence="11" id="KW-1185">Reference proteome</keyword>
<dbReference type="PANTHER" id="PTHR14527">
    <property type="entry name" value="PROTEIN MIS12 HOMOLOG"/>
    <property type="match status" value="1"/>
</dbReference>
<organism evidence="10 11">
    <name type="scientific">Tremella mesenterica</name>
    <name type="common">Jelly fungus</name>
    <dbReference type="NCBI Taxonomy" id="5217"/>
    <lineage>
        <taxon>Eukaryota</taxon>
        <taxon>Fungi</taxon>
        <taxon>Dikarya</taxon>
        <taxon>Basidiomycota</taxon>
        <taxon>Agaricomycotina</taxon>
        <taxon>Tremellomycetes</taxon>
        <taxon>Tremellales</taxon>
        <taxon>Tremellaceae</taxon>
        <taxon>Tremella</taxon>
    </lineage>
</organism>
<dbReference type="GO" id="GO:0051382">
    <property type="term" value="P:kinetochore assembly"/>
    <property type="evidence" value="ECO:0007669"/>
    <property type="project" value="TreeGrafter"/>
</dbReference>
<evidence type="ECO:0000256" key="2">
    <source>
        <dbReference type="ARBA" id="ARBA00008643"/>
    </source>
</evidence>
<keyword evidence="8" id="KW-0131">Cell cycle</keyword>
<evidence type="ECO:0000256" key="3">
    <source>
        <dbReference type="ARBA" id="ARBA00022454"/>
    </source>
</evidence>
<evidence type="ECO:0000313" key="10">
    <source>
        <dbReference type="EMBL" id="RXK39444.1"/>
    </source>
</evidence>
<dbReference type="GO" id="GO:0000444">
    <property type="term" value="C:MIS12/MIND type complex"/>
    <property type="evidence" value="ECO:0007669"/>
    <property type="project" value="TreeGrafter"/>
</dbReference>
<name>A0A4Q1BNK5_TREME</name>
<keyword evidence="6" id="KW-0995">Kinetochore</keyword>
<keyword evidence="5" id="KW-0498">Mitosis</keyword>
<keyword evidence="9" id="KW-0137">Centromere</keyword>
<dbReference type="Proteomes" id="UP000289152">
    <property type="component" value="Unassembled WGS sequence"/>
</dbReference>
<protein>
    <recommendedName>
        <fullName evidence="12">Kinetochore protein Mis12/MTW1</fullName>
    </recommendedName>
</protein>
<dbReference type="GO" id="GO:0051301">
    <property type="term" value="P:cell division"/>
    <property type="evidence" value="ECO:0007669"/>
    <property type="project" value="UniProtKB-KW"/>
</dbReference>